<dbReference type="PANTHER" id="PTHR10169:SF38">
    <property type="entry name" value="DNA TOPOISOMERASE 2"/>
    <property type="match status" value="1"/>
</dbReference>
<organism evidence="25 26">
    <name type="scientific">Corynespora cassiicola Philippines</name>
    <dbReference type="NCBI Taxonomy" id="1448308"/>
    <lineage>
        <taxon>Eukaryota</taxon>
        <taxon>Fungi</taxon>
        <taxon>Dikarya</taxon>
        <taxon>Ascomycota</taxon>
        <taxon>Pezizomycotina</taxon>
        <taxon>Dothideomycetes</taxon>
        <taxon>Pleosporomycetidae</taxon>
        <taxon>Pleosporales</taxon>
        <taxon>Corynesporascaceae</taxon>
        <taxon>Corynespora</taxon>
    </lineage>
</organism>
<dbReference type="InterPro" id="IPR013759">
    <property type="entry name" value="Topo_IIA_B_C"/>
</dbReference>
<feature type="domain" description="Toprim" evidence="23">
    <location>
        <begin position="563"/>
        <end position="677"/>
    </location>
</feature>
<dbReference type="STRING" id="1448308.A0A2T2N6E2"/>
<keyword evidence="17" id="KW-0539">Nucleus</keyword>
<dbReference type="InterPro" id="IPR013757">
    <property type="entry name" value="Topo_IIA_A_a_sf"/>
</dbReference>
<evidence type="ECO:0000256" key="16">
    <source>
        <dbReference type="ARBA" id="ARBA00023235"/>
    </source>
</evidence>
<evidence type="ECO:0000256" key="13">
    <source>
        <dbReference type="ARBA" id="ARBA00022842"/>
    </source>
</evidence>
<dbReference type="FunFam" id="3.90.199.10:FF:000002">
    <property type="entry name" value="DNA topoisomerase 2"/>
    <property type="match status" value="1"/>
</dbReference>
<proteinExistence type="inferred from homology"/>
<dbReference type="InterPro" id="IPR002205">
    <property type="entry name" value="Topo_IIA_dom_A"/>
</dbReference>
<evidence type="ECO:0000256" key="2">
    <source>
        <dbReference type="ARBA" id="ARBA00001913"/>
    </source>
</evidence>
<dbReference type="FunFam" id="3.30.1360.40:FF:000003">
    <property type="entry name" value="DNA topoisomerase 2"/>
    <property type="match status" value="1"/>
</dbReference>
<reference evidence="25 26" key="1">
    <citation type="journal article" date="2018" name="Front. Microbiol.">
        <title>Genome-Wide Analysis of Corynespora cassiicola Leaf Fall Disease Putative Effectors.</title>
        <authorList>
            <person name="Lopez D."/>
            <person name="Ribeiro S."/>
            <person name="Label P."/>
            <person name="Fumanal B."/>
            <person name="Venisse J.S."/>
            <person name="Kohler A."/>
            <person name="de Oliveira R.R."/>
            <person name="Labutti K."/>
            <person name="Lipzen A."/>
            <person name="Lail K."/>
            <person name="Bauer D."/>
            <person name="Ohm R.A."/>
            <person name="Barry K.W."/>
            <person name="Spatafora J."/>
            <person name="Grigoriev I.V."/>
            <person name="Martin F.M."/>
            <person name="Pujade-Renaud V."/>
        </authorList>
    </citation>
    <scope>NUCLEOTIDE SEQUENCE [LARGE SCALE GENOMIC DNA]</scope>
    <source>
        <strain evidence="25 26">Philippines</strain>
    </source>
</reference>
<evidence type="ECO:0000256" key="17">
    <source>
        <dbReference type="ARBA" id="ARBA00023242"/>
    </source>
</evidence>
<feature type="compositionally biased region" description="Acidic residues" evidence="22">
    <location>
        <begin position="1655"/>
        <end position="1665"/>
    </location>
</feature>
<feature type="compositionally biased region" description="Low complexity" evidence="22">
    <location>
        <begin position="1578"/>
        <end position="1617"/>
    </location>
</feature>
<evidence type="ECO:0000256" key="9">
    <source>
        <dbReference type="ARBA" id="ARBA00022553"/>
    </source>
</evidence>
<feature type="domain" description="Topo IIA-type catalytic" evidence="24">
    <location>
        <begin position="814"/>
        <end position="1264"/>
    </location>
</feature>
<dbReference type="InterPro" id="IPR031660">
    <property type="entry name" value="TOPRIM_C"/>
</dbReference>
<dbReference type="InterPro" id="IPR020568">
    <property type="entry name" value="Ribosomal_Su5_D2-typ_SF"/>
</dbReference>
<dbReference type="GO" id="GO:0005634">
    <property type="term" value="C:nucleus"/>
    <property type="evidence" value="ECO:0007669"/>
    <property type="project" value="UniProtKB-SubCell"/>
</dbReference>
<dbReference type="InterPro" id="IPR013760">
    <property type="entry name" value="Topo_IIA-like_dom_sf"/>
</dbReference>
<dbReference type="InterPro" id="IPR036890">
    <property type="entry name" value="HATPase_C_sf"/>
</dbReference>
<dbReference type="SMART" id="SM00433">
    <property type="entry name" value="TOP2c"/>
    <property type="match status" value="1"/>
</dbReference>
<comment type="cofactor">
    <cofactor evidence="3">
        <name>Mg(2+)</name>
        <dbReference type="ChEBI" id="CHEBI:18420"/>
    </cofactor>
</comment>
<dbReference type="InterPro" id="IPR006171">
    <property type="entry name" value="TOPRIM_dom"/>
</dbReference>
<dbReference type="InterPro" id="IPR003594">
    <property type="entry name" value="HATPase_dom"/>
</dbReference>
<dbReference type="GO" id="GO:0005524">
    <property type="term" value="F:ATP binding"/>
    <property type="evidence" value="ECO:0007669"/>
    <property type="project" value="UniProtKB-UniRule"/>
</dbReference>
<comment type="function">
    <text evidence="18 20">Control of topological states of DNA by transient breakage and subsequent rejoining of DNA strands. Topoisomerase II makes double-strand breaks.</text>
</comment>
<dbReference type="GO" id="GO:0000712">
    <property type="term" value="P:resolution of meiotic recombination intermediates"/>
    <property type="evidence" value="ECO:0007669"/>
    <property type="project" value="TreeGrafter"/>
</dbReference>
<evidence type="ECO:0000256" key="14">
    <source>
        <dbReference type="ARBA" id="ARBA00023029"/>
    </source>
</evidence>
<dbReference type="FunFam" id="1.10.268.10:FF:000003">
    <property type="entry name" value="DNA topoisomerase 2"/>
    <property type="match status" value="1"/>
</dbReference>
<keyword evidence="15 19" id="KW-0238">DNA-binding</keyword>
<evidence type="ECO:0000256" key="11">
    <source>
        <dbReference type="ARBA" id="ARBA00022741"/>
    </source>
</evidence>
<feature type="compositionally biased region" description="Low complexity" evidence="22">
    <location>
        <begin position="11"/>
        <end position="24"/>
    </location>
</feature>
<dbReference type="SMART" id="SM00434">
    <property type="entry name" value="TOP4c"/>
    <property type="match status" value="1"/>
</dbReference>
<dbReference type="Gene3D" id="3.40.50.670">
    <property type="match status" value="1"/>
</dbReference>
<evidence type="ECO:0000259" key="24">
    <source>
        <dbReference type="PROSITE" id="PS52040"/>
    </source>
</evidence>
<feature type="compositionally biased region" description="Basic residues" evidence="22">
    <location>
        <begin position="52"/>
        <end position="62"/>
    </location>
</feature>
<dbReference type="GO" id="GO:0003918">
    <property type="term" value="F:DNA topoisomerase type II (double strand cut, ATP-hydrolyzing) activity"/>
    <property type="evidence" value="ECO:0007669"/>
    <property type="project" value="UniProtKB-UniRule"/>
</dbReference>
<evidence type="ECO:0000256" key="5">
    <source>
        <dbReference type="ARBA" id="ARBA00011080"/>
    </source>
</evidence>
<dbReference type="CDD" id="cd03365">
    <property type="entry name" value="TOPRIM_TopoIIA"/>
    <property type="match status" value="1"/>
</dbReference>
<evidence type="ECO:0000256" key="15">
    <source>
        <dbReference type="ARBA" id="ARBA00023125"/>
    </source>
</evidence>
<dbReference type="FunFam" id="3.30.230.10:FF:000008">
    <property type="entry name" value="DNA topoisomerase 2"/>
    <property type="match status" value="1"/>
</dbReference>
<dbReference type="InterPro" id="IPR001241">
    <property type="entry name" value="Topo_IIA"/>
</dbReference>
<dbReference type="InterPro" id="IPR050634">
    <property type="entry name" value="DNA_Topoisomerase_II"/>
</dbReference>
<dbReference type="InterPro" id="IPR013758">
    <property type="entry name" value="Topo_IIA_A/C_ab"/>
</dbReference>
<feature type="compositionally biased region" description="Acidic residues" evidence="22">
    <location>
        <begin position="1710"/>
        <end position="1729"/>
    </location>
</feature>
<feature type="compositionally biased region" description="Low complexity" evidence="22">
    <location>
        <begin position="34"/>
        <end position="51"/>
    </location>
</feature>
<dbReference type="Pfam" id="PF00204">
    <property type="entry name" value="DNA_gyraseB"/>
    <property type="match status" value="1"/>
</dbReference>
<feature type="region of interest" description="Disordered" evidence="22">
    <location>
        <begin position="1495"/>
        <end position="1617"/>
    </location>
</feature>
<evidence type="ECO:0000256" key="8">
    <source>
        <dbReference type="ARBA" id="ARBA00019635"/>
    </source>
</evidence>
<feature type="coiled-coil region" evidence="21">
    <location>
        <begin position="1132"/>
        <end position="1159"/>
    </location>
</feature>
<evidence type="ECO:0000256" key="4">
    <source>
        <dbReference type="ARBA" id="ARBA00004123"/>
    </source>
</evidence>
<comment type="cofactor">
    <cofactor evidence="2">
        <name>Ca(2+)</name>
        <dbReference type="ChEBI" id="CHEBI:29108"/>
    </cofactor>
</comment>
<dbReference type="CDD" id="cd16930">
    <property type="entry name" value="HATPase_TopII-like"/>
    <property type="match status" value="1"/>
</dbReference>
<accession>A0A2T2N6E2</accession>
<keyword evidence="10" id="KW-0479">Metal-binding</keyword>
<feature type="region of interest" description="Disordered" evidence="22">
    <location>
        <begin position="1634"/>
        <end position="1729"/>
    </location>
</feature>
<dbReference type="EMBL" id="KZ678146">
    <property type="protein sequence ID" value="PSN60969.1"/>
    <property type="molecule type" value="Genomic_DNA"/>
</dbReference>
<name>A0A2T2N6E2_CORCC</name>
<gene>
    <name evidence="25" type="ORF">BS50DRAFT_578785</name>
</gene>
<dbReference type="PROSITE" id="PS52040">
    <property type="entry name" value="TOPO_IIA"/>
    <property type="match status" value="1"/>
</dbReference>
<keyword evidence="12 20" id="KW-0067">ATP-binding</keyword>
<dbReference type="FunFam" id="3.40.50.670:FF:000001">
    <property type="entry name" value="DNA topoisomerase 2"/>
    <property type="match status" value="2"/>
</dbReference>
<feature type="region of interest" description="Disordered" evidence="22">
    <location>
        <begin position="1"/>
        <end position="136"/>
    </location>
</feature>
<dbReference type="PRINTS" id="PR00418">
    <property type="entry name" value="TPI2FAMILY"/>
</dbReference>
<dbReference type="Gene3D" id="3.30.1490.30">
    <property type="match status" value="1"/>
</dbReference>
<dbReference type="Proteomes" id="UP000240883">
    <property type="component" value="Unassembled WGS sequence"/>
</dbReference>
<dbReference type="Pfam" id="PF01751">
    <property type="entry name" value="Toprim"/>
    <property type="match status" value="1"/>
</dbReference>
<dbReference type="PANTHER" id="PTHR10169">
    <property type="entry name" value="DNA TOPOISOMERASE/GYRASE"/>
    <property type="match status" value="1"/>
</dbReference>
<dbReference type="Gene3D" id="3.30.230.10">
    <property type="match status" value="1"/>
</dbReference>
<dbReference type="PROSITE" id="PS50880">
    <property type="entry name" value="TOPRIM"/>
    <property type="match status" value="1"/>
</dbReference>
<dbReference type="FunFam" id="3.30.1490.30:FF:000001">
    <property type="entry name" value="DNA topoisomerase 2"/>
    <property type="match status" value="1"/>
</dbReference>
<dbReference type="Gene3D" id="3.90.199.10">
    <property type="entry name" value="Topoisomerase II, domain 5"/>
    <property type="match status" value="1"/>
</dbReference>
<dbReference type="Gene3D" id="3.30.565.10">
    <property type="entry name" value="Histidine kinase-like ATPase, C-terminal domain"/>
    <property type="match status" value="1"/>
</dbReference>
<feature type="active site" description="O-(5'-phospho-DNA)-tyrosine intermediate" evidence="19">
    <location>
        <position position="904"/>
    </location>
</feature>
<comment type="catalytic activity">
    <reaction evidence="1 19 20">
        <text>ATP-dependent breakage, passage and rejoining of double-stranded DNA.</text>
        <dbReference type="EC" id="5.6.2.2"/>
    </reaction>
</comment>
<feature type="compositionally biased region" description="Acidic residues" evidence="22">
    <location>
        <begin position="1471"/>
        <end position="1483"/>
    </location>
</feature>
<comment type="subunit">
    <text evidence="6 20">Homodimer.</text>
</comment>
<dbReference type="PRINTS" id="PR01158">
    <property type="entry name" value="TOPISMRASEII"/>
</dbReference>
<dbReference type="GO" id="GO:0003677">
    <property type="term" value="F:DNA binding"/>
    <property type="evidence" value="ECO:0007669"/>
    <property type="project" value="UniProtKB-UniRule"/>
</dbReference>
<protein>
    <recommendedName>
        <fullName evidence="8 20">DNA topoisomerase 2</fullName>
        <ecNumber evidence="7 20">5.6.2.2</ecNumber>
    </recommendedName>
</protein>
<evidence type="ECO:0000256" key="22">
    <source>
        <dbReference type="SAM" id="MobiDB-lite"/>
    </source>
</evidence>
<keyword evidence="16 19" id="KW-0413">Isomerase</keyword>
<evidence type="ECO:0000256" key="18">
    <source>
        <dbReference type="ARBA" id="ARBA00053943"/>
    </source>
</evidence>
<dbReference type="SUPFAM" id="SSF56719">
    <property type="entry name" value="Type II DNA topoisomerase"/>
    <property type="match status" value="1"/>
</dbReference>
<evidence type="ECO:0000256" key="19">
    <source>
        <dbReference type="PROSITE-ProRule" id="PRU01384"/>
    </source>
</evidence>
<dbReference type="Pfam" id="PF00521">
    <property type="entry name" value="DNA_topoisoIV"/>
    <property type="match status" value="1"/>
</dbReference>
<keyword evidence="9" id="KW-0597">Phosphoprotein</keyword>
<evidence type="ECO:0000256" key="20">
    <source>
        <dbReference type="RuleBase" id="RU362094"/>
    </source>
</evidence>
<evidence type="ECO:0000256" key="12">
    <source>
        <dbReference type="ARBA" id="ARBA00022840"/>
    </source>
</evidence>
<evidence type="ECO:0000256" key="7">
    <source>
        <dbReference type="ARBA" id="ARBA00012895"/>
    </source>
</evidence>
<evidence type="ECO:0000313" key="25">
    <source>
        <dbReference type="EMBL" id="PSN60969.1"/>
    </source>
</evidence>
<keyword evidence="21" id="KW-0175">Coiled coil</keyword>
<dbReference type="CDD" id="cd03481">
    <property type="entry name" value="TopoIIA_Trans_ScTopoIIA"/>
    <property type="match status" value="1"/>
</dbReference>
<dbReference type="Pfam" id="PF16898">
    <property type="entry name" value="TOPRIM_C"/>
    <property type="match status" value="1"/>
</dbReference>
<dbReference type="Gene3D" id="3.30.1360.40">
    <property type="match status" value="1"/>
</dbReference>
<evidence type="ECO:0000256" key="3">
    <source>
        <dbReference type="ARBA" id="ARBA00001946"/>
    </source>
</evidence>
<comment type="similarity">
    <text evidence="5 20">Belongs to the type II topoisomerase family.</text>
</comment>
<sequence length="1729" mass="190927">MDDSLLDSFDDGASSDFAPPVKAAKVTKPKAAPKKAAAPAKPRGRPAAAAKPKAKAAPKKKRKDDSDDENSDIDMDEDPLDDDESLLADTPPKPKKAPGPKKTSGKPLADIANESFGGDAAADTPPKPKKAGGSSSKYQMLTHLEHIMKRPDTYIGSVERTTDKMWVYNSTSESMEFREVSYVPGLYKIFDEILVNAADNKQNDKNMSEIRVTLDRETGEISVRNDGKGIPVEIHKEHGIYVPEMIFGHLLTSSNYDDDQQKITGGRNGYGAKLCNVFSTEFTLETVDSKNKKKYKQTWSDNMSKMGKAKITDAKSDDYTKVSYKADFSKFGMDGIDDDFEALVKRRTYDMAGTMRGVKVYLNGDRVKVTSFAKYMEMYTKAISKEQGRTGEDKEKDVIITDKHDRWDIGFAVSDGSFNQVSFVNSIATSSGGTHVNYIADQIVEKLLAIVNKKNKGGVKLKPAQIKNHIFLFVNCQIINPAFTSQTKEQLTTKASQFGSKPVLSDKFLKQIEKTDVIQNIMHFAQQKADQLLKKTDGNKRSRMSNSKLTDANRAGTKDGHLCTLILTEGDSASLLALAGRAVVNPDLFGVFPLRGKLLNVRDASIDQISKNQEIQNIKKFIGLQHKKEYTDTKGLRYGHIMIMTDQDHDGSHIKGLLINFLQCQFPSLLKIKGFLLEFITPIVKVWKGDPKKPKGMKSFFSMPEYEEWKEQHKHERGWDHKYYKGLGTSSPADAQIYFKDLDTHMKEFHRMQDHEEQLIELAFSKKKADARKEWLREFVPGNHLDLTTREISYDDFVNKELILFSIADNLRSIPSVIDGFKPGQRKVLYTCFRRNLKKDIKVVDLAGSVSGTTDYAYGEASMQGTIIGLAQNFVGSNNINCLEPSGNFGSRLQGGADAASARYIYTRLSPFARRIFHPHDDALLRYGESDGNKIEPEMYVPILPMVLVNGADGIGTGWSSSIPNYNPLDIVENIRIRMEDGRSKEDLKPMIPWFRGFTGQTEEMGNDRYKFTGTIRQVSDTEIEVTELPVRYWTQDFKDKLEDIIKAEKTPSFIKDYTEYNTPDKVHFIIKLDDKHMANALAKGLEEAFKLYKTQATSNLVAFDAQGRIHKYASVLDILEEFYHIRLRYYEKRKAHQLDEMQKELDKMTNQARFIQMIIDGKLIVSKKKKAVLVAELQKLGFKPFPKVADAKQAGELEDAMEDESDENEVAAGASDYDYLLGMAIWSLTQERVEKLLRQIGDKEAEIDALIKLSPKDIWNHDLDAFVEEWNIQLDEEARRAKKIASMGRRASQKLGIGAGKGGKKKKRKMDDSGSEDDSGSDYGPAKKKAKPKTGGLLSYLRTEEPAKKPSATAALKNGAASGTAATKQSGMLGYLTKKEKEPTPATDGAMDIDEPEPAPAPAPAASKRGRPAVSKSVKKEKSIPVPVDSDDDTDVFAAVAEEAEKKQPTGLPARPARGATKKASKYVVDESESDDMGDDLLGDVSSMVKTIGASTNDRPLFNSTARPGSGGGRPGSATGTTAKVPSRIGAQKGSPIDLDEDETNYEGLMPQASPEKPAPRNVNDTIMGSDDDDDFGFGVKKPAASKAAAKPAKAAPKAKPAPKPKAAAASTVVAKKTTQLSPAAKAYAARLAKTKDLTAAKPAAKTKKPIAIDSDDDNEDTNDADQLANDILSDDEVEDEPTPKPRARAPAARPGRRAAAKPAKYVVSDDDEDSDEASEADFDDDSE</sequence>
<dbReference type="FunFam" id="3.30.565.10:FF:000004">
    <property type="entry name" value="DNA topoisomerase 2"/>
    <property type="match status" value="1"/>
</dbReference>
<dbReference type="InterPro" id="IPR014721">
    <property type="entry name" value="Ribsml_uS5_D2-typ_fold_subgr"/>
</dbReference>
<evidence type="ECO:0000313" key="26">
    <source>
        <dbReference type="Proteomes" id="UP000240883"/>
    </source>
</evidence>
<dbReference type="SUPFAM" id="SSF54211">
    <property type="entry name" value="Ribosomal protein S5 domain 2-like"/>
    <property type="match status" value="1"/>
</dbReference>
<dbReference type="Pfam" id="PF02518">
    <property type="entry name" value="HATPase_c"/>
    <property type="match status" value="1"/>
</dbReference>
<comment type="subcellular location">
    <subcellularLocation>
        <location evidence="4">Nucleus</location>
    </subcellularLocation>
</comment>
<dbReference type="SUPFAM" id="SSF55874">
    <property type="entry name" value="ATPase domain of HSP90 chaperone/DNA topoisomerase II/histidine kinase"/>
    <property type="match status" value="1"/>
</dbReference>
<evidence type="ECO:0000256" key="21">
    <source>
        <dbReference type="SAM" id="Coils"/>
    </source>
</evidence>
<dbReference type="InterPro" id="IPR013506">
    <property type="entry name" value="Topo_IIA_bsu_dom2"/>
</dbReference>
<evidence type="ECO:0000256" key="1">
    <source>
        <dbReference type="ARBA" id="ARBA00000185"/>
    </source>
</evidence>
<dbReference type="InterPro" id="IPR034157">
    <property type="entry name" value="TOPRIM_TopoII"/>
</dbReference>
<evidence type="ECO:0000256" key="10">
    <source>
        <dbReference type="ARBA" id="ARBA00022723"/>
    </source>
</evidence>
<dbReference type="CDD" id="cd00187">
    <property type="entry name" value="TOP4c"/>
    <property type="match status" value="1"/>
</dbReference>
<dbReference type="GO" id="GO:0000819">
    <property type="term" value="P:sister chromatid segregation"/>
    <property type="evidence" value="ECO:0007669"/>
    <property type="project" value="TreeGrafter"/>
</dbReference>
<dbReference type="InterPro" id="IPR001154">
    <property type="entry name" value="TopoII_euk"/>
</dbReference>
<feature type="region of interest" description="Disordered" evidence="22">
    <location>
        <begin position="1285"/>
        <end position="1483"/>
    </location>
</feature>
<dbReference type="OrthoDB" id="276498at2759"/>
<keyword evidence="13" id="KW-0460">Magnesium</keyword>
<evidence type="ECO:0000256" key="6">
    <source>
        <dbReference type="ARBA" id="ARBA00011738"/>
    </source>
</evidence>
<feature type="compositionally biased region" description="Acidic residues" evidence="22">
    <location>
        <begin position="66"/>
        <end position="86"/>
    </location>
</feature>
<dbReference type="EC" id="5.6.2.2" evidence="7 20"/>
<keyword evidence="14 19" id="KW-0799">Topoisomerase</keyword>
<keyword evidence="26" id="KW-1185">Reference proteome</keyword>
<feature type="compositionally biased region" description="Acidic residues" evidence="22">
    <location>
        <begin position="1"/>
        <end position="10"/>
    </location>
</feature>
<dbReference type="Gene3D" id="1.10.268.10">
    <property type="entry name" value="Topoisomerase, domain 3"/>
    <property type="match status" value="1"/>
</dbReference>
<keyword evidence="11 20" id="KW-0547">Nucleotide-binding</keyword>
<dbReference type="GO" id="GO:0006265">
    <property type="term" value="P:DNA topological change"/>
    <property type="evidence" value="ECO:0007669"/>
    <property type="project" value="UniProtKB-UniRule"/>
</dbReference>
<evidence type="ECO:0000259" key="23">
    <source>
        <dbReference type="PROSITE" id="PS50880"/>
    </source>
</evidence>
<dbReference type="GO" id="GO:0046872">
    <property type="term" value="F:metal ion binding"/>
    <property type="evidence" value="ECO:0007669"/>
    <property type="project" value="UniProtKB-KW"/>
</dbReference>